<dbReference type="InterPro" id="IPR049539">
    <property type="entry name" value="SPL"/>
</dbReference>
<accession>X1G2W9</accession>
<evidence type="ECO:0000313" key="1">
    <source>
        <dbReference type="EMBL" id="GAH27373.1"/>
    </source>
</evidence>
<proteinExistence type="predicted"/>
<name>X1G2W9_9ZZZZ</name>
<organism evidence="1">
    <name type="scientific">marine sediment metagenome</name>
    <dbReference type="NCBI Taxonomy" id="412755"/>
    <lineage>
        <taxon>unclassified sequences</taxon>
        <taxon>metagenomes</taxon>
        <taxon>ecological metagenomes</taxon>
    </lineage>
</organism>
<dbReference type="PANTHER" id="PTHR37822:SF2">
    <property type="entry name" value="SPORE PHOTOPRODUCT LYASE"/>
    <property type="match status" value="1"/>
</dbReference>
<reference evidence="1" key="1">
    <citation type="journal article" date="2014" name="Front. Microbiol.">
        <title>High frequency of phylogenetically diverse reductive dehalogenase-homologous genes in deep subseafloor sedimentary metagenomes.</title>
        <authorList>
            <person name="Kawai M."/>
            <person name="Futagami T."/>
            <person name="Toyoda A."/>
            <person name="Takaki Y."/>
            <person name="Nishi S."/>
            <person name="Hori S."/>
            <person name="Arai W."/>
            <person name="Tsubouchi T."/>
            <person name="Morono Y."/>
            <person name="Uchiyama I."/>
            <person name="Ito T."/>
            <person name="Fujiyama A."/>
            <person name="Inagaki F."/>
            <person name="Takami H."/>
        </authorList>
    </citation>
    <scope>NUCLEOTIDE SEQUENCE</scope>
    <source>
        <strain evidence="1">Expedition CK06-06</strain>
    </source>
</reference>
<dbReference type="GO" id="GO:1904047">
    <property type="term" value="F:S-adenosyl-L-methionine binding"/>
    <property type="evidence" value="ECO:0007669"/>
    <property type="project" value="TreeGrafter"/>
</dbReference>
<feature type="non-terminal residue" evidence="1">
    <location>
        <position position="1"/>
    </location>
</feature>
<dbReference type="GO" id="GO:0042601">
    <property type="term" value="C:endospore-forming forespore"/>
    <property type="evidence" value="ECO:0007669"/>
    <property type="project" value="TreeGrafter"/>
</dbReference>
<gene>
    <name evidence="1" type="ORF">S03H2_09936</name>
</gene>
<dbReference type="AlphaFoldDB" id="X1G2W9"/>
<dbReference type="EMBL" id="BARU01005145">
    <property type="protein sequence ID" value="GAH27373.1"/>
    <property type="molecule type" value="Genomic_DNA"/>
</dbReference>
<evidence type="ECO:0008006" key="2">
    <source>
        <dbReference type="Google" id="ProtNLM"/>
    </source>
</evidence>
<dbReference type="GO" id="GO:0003913">
    <property type="term" value="F:DNA photolyase activity"/>
    <property type="evidence" value="ECO:0007669"/>
    <property type="project" value="TreeGrafter"/>
</dbReference>
<sequence length="211" mass="24621">TGEIADSLMWEGSSQPFSKFIIPIFEEQDKHKVLFVTKSDNIKNLLEITPHNQVIISFSLNADTVARRWERGAPPIDRRIEAGRKLSQAGYEVRIRIDPIVPVLDWKTHYTNLVDQIFTNFVPERITLGSLRGLQSTINGATDKSWQDYLEENSNWGKKVEFNTRYEIYATIVKQLRKRYEYEEVALCKETVAMWAKLGMDYRKIKCNCVW</sequence>
<dbReference type="PANTHER" id="PTHR37822">
    <property type="entry name" value="SPORE PHOTOPRODUCT LYASE-RELATED"/>
    <property type="match status" value="1"/>
</dbReference>
<comment type="caution">
    <text evidence="1">The sequence shown here is derived from an EMBL/GenBank/DDBJ whole genome shotgun (WGS) entry which is preliminary data.</text>
</comment>
<dbReference type="GO" id="GO:0051539">
    <property type="term" value="F:4 iron, 4 sulfur cluster binding"/>
    <property type="evidence" value="ECO:0007669"/>
    <property type="project" value="TreeGrafter"/>
</dbReference>
<dbReference type="Pfam" id="PF20903">
    <property type="entry name" value="SPL"/>
    <property type="match status" value="1"/>
</dbReference>
<dbReference type="Gene3D" id="3.80.30.30">
    <property type="match status" value="1"/>
</dbReference>
<protein>
    <recommendedName>
        <fullName evidence="2">Radical SAM protein</fullName>
    </recommendedName>
</protein>